<evidence type="ECO:0000313" key="2">
    <source>
        <dbReference type="Proteomes" id="UP000199529"/>
    </source>
</evidence>
<protein>
    <submittedName>
        <fullName evidence="1">Uncharacterized protein</fullName>
    </submittedName>
</protein>
<gene>
    <name evidence="1" type="ORF">SAMN05216215_10825</name>
</gene>
<accession>A0A1H3TFL9</accession>
<sequence length="70" mass="7184">MAASAVAGVDREPGTVLFTLGALTLAVTTTAARNYVGVFLPAALLTGIVRGSRSRPPALTSNFTLCAHIR</sequence>
<reference evidence="2" key="1">
    <citation type="submission" date="2016-10" db="EMBL/GenBank/DDBJ databases">
        <authorList>
            <person name="Varghese N."/>
            <person name="Submissions S."/>
        </authorList>
    </citation>
    <scope>NUCLEOTIDE SEQUENCE [LARGE SCALE GENOMIC DNA]</scope>
    <source>
        <strain evidence="2">CGMCC 4.3530</strain>
    </source>
</reference>
<proteinExistence type="predicted"/>
<name>A0A1H3TFL9_9PSEU</name>
<keyword evidence="2" id="KW-1185">Reference proteome</keyword>
<organism evidence="1 2">
    <name type="scientific">Saccharopolyspora shandongensis</name>
    <dbReference type="NCBI Taxonomy" id="418495"/>
    <lineage>
        <taxon>Bacteria</taxon>
        <taxon>Bacillati</taxon>
        <taxon>Actinomycetota</taxon>
        <taxon>Actinomycetes</taxon>
        <taxon>Pseudonocardiales</taxon>
        <taxon>Pseudonocardiaceae</taxon>
        <taxon>Saccharopolyspora</taxon>
    </lineage>
</organism>
<dbReference type="RefSeq" id="WP_143061319.1">
    <property type="nucleotide sequence ID" value="NZ_FNOK01000082.1"/>
</dbReference>
<dbReference type="EMBL" id="FNOK01000082">
    <property type="protein sequence ID" value="SDZ49044.1"/>
    <property type="molecule type" value="Genomic_DNA"/>
</dbReference>
<evidence type="ECO:0000313" key="1">
    <source>
        <dbReference type="EMBL" id="SDZ49044.1"/>
    </source>
</evidence>
<dbReference type="Proteomes" id="UP000199529">
    <property type="component" value="Unassembled WGS sequence"/>
</dbReference>
<dbReference type="AlphaFoldDB" id="A0A1H3TFL9"/>